<dbReference type="SUPFAM" id="SSF50494">
    <property type="entry name" value="Trypsin-like serine proteases"/>
    <property type="match status" value="1"/>
</dbReference>
<proteinExistence type="predicted"/>
<dbReference type="GO" id="GO:0004252">
    <property type="term" value="F:serine-type endopeptidase activity"/>
    <property type="evidence" value="ECO:0007669"/>
    <property type="project" value="InterPro"/>
</dbReference>
<dbReference type="InterPro" id="IPR009003">
    <property type="entry name" value="Peptidase_S1_PA"/>
</dbReference>
<dbReference type="Gene3D" id="1.25.40.10">
    <property type="entry name" value="Tetratricopeptide repeat domain"/>
    <property type="match status" value="2"/>
</dbReference>
<feature type="domain" description="Peptidoglycan binding-like" evidence="3">
    <location>
        <begin position="331"/>
        <end position="384"/>
    </location>
</feature>
<evidence type="ECO:0000256" key="2">
    <source>
        <dbReference type="SAM" id="SignalP"/>
    </source>
</evidence>
<comment type="caution">
    <text evidence="4">The sequence shown here is derived from an EMBL/GenBank/DDBJ whole genome shotgun (WGS) entry which is preliminary data.</text>
</comment>
<dbReference type="AlphaFoldDB" id="A0A564WFI1"/>
<keyword evidence="5" id="KW-1185">Reference proteome</keyword>
<dbReference type="InterPro" id="IPR002477">
    <property type="entry name" value="Peptidoglycan-bd-like"/>
</dbReference>
<dbReference type="Gene3D" id="2.40.10.120">
    <property type="match status" value="1"/>
</dbReference>
<dbReference type="PANTHER" id="PTHR11102:SF160">
    <property type="entry name" value="ERAD-ASSOCIATED E3 UBIQUITIN-PROTEIN LIGASE COMPONENT HRD3"/>
    <property type="match status" value="1"/>
</dbReference>
<dbReference type="GO" id="GO:0006508">
    <property type="term" value="P:proteolysis"/>
    <property type="evidence" value="ECO:0007669"/>
    <property type="project" value="InterPro"/>
</dbReference>
<dbReference type="InterPro" id="IPR036365">
    <property type="entry name" value="PGBD-like_sf"/>
</dbReference>
<protein>
    <recommendedName>
        <fullName evidence="3">Peptidoglycan binding-like domain-containing protein</fullName>
    </recommendedName>
</protein>
<evidence type="ECO:0000259" key="3">
    <source>
        <dbReference type="Pfam" id="PF01471"/>
    </source>
</evidence>
<sequence length="610" mass="63590">MIGRLWLRAARVAALGLALLAGPLPAAAGPLEDALEAAERGDYATALAIWRPLAEGGDAKAQYNLGVMYEGGRGVAKNEREAARWFRLAAAQGLALAQYNLGVMYAFGRGVAKDEGEAVRWFRLAAEQGLAMAQFNLGVAYETGRGVAKNEREAVRWYRLAAEQGFAPAQSALGSSYAYGWGVTKDEEEAVRWFRLAAEQGDAAAQVDLGVMYANGRGVAKDDREAARWYRLAAEEGWPARAQTNLAIKYALGQGVAQDSVRAYMWFNLAAARGDEYAGKLRDEWIAKSMTRAQIAEAQRLSSNWRPKAGGGSAAAPELPPDQPAGPDPALVAEAQRLLGRLGYDAGPADGAAGRRTQAAVAAYQRASGLPEDGEIDGALIERLRWDVAAGAAPRAERQPAVAGSGSGFFVSAAGHVLSNAHVVQGCRRIMIQPPGGEASRATVIATSAADDLALLKPDAIAFAAAQFRTGAPLRQGESVLAYGFPLAGALASSGNATVGHVTALAGLGDDSRLLQISAPVQPGNSGGPLLDASGGVVGVIVGKLDALKTARAIGDIPQNVNFAIKASVATNFLEAQGVPFATQPAGRALATEDIAARGRAITVRVDCLK</sequence>
<evidence type="ECO:0000313" key="5">
    <source>
        <dbReference type="Proteomes" id="UP000326641"/>
    </source>
</evidence>
<evidence type="ECO:0000313" key="4">
    <source>
        <dbReference type="EMBL" id="VUX47240.1"/>
    </source>
</evidence>
<dbReference type="SUPFAM" id="SSF47090">
    <property type="entry name" value="PGBD-like"/>
    <property type="match status" value="1"/>
</dbReference>
<reference evidence="4" key="1">
    <citation type="submission" date="2018-11" db="EMBL/GenBank/DDBJ databases">
        <authorList>
            <person name="Onetto C."/>
        </authorList>
    </citation>
    <scope>NUCLEOTIDE SEQUENCE [LARGE SCALE GENOMIC DNA]</scope>
</reference>
<dbReference type="Proteomes" id="UP000326641">
    <property type="component" value="Unassembled WGS sequence"/>
</dbReference>
<evidence type="ECO:0000256" key="1">
    <source>
        <dbReference type="SAM" id="MobiDB-lite"/>
    </source>
</evidence>
<dbReference type="Pfam" id="PF08238">
    <property type="entry name" value="Sel1"/>
    <property type="match status" value="6"/>
</dbReference>
<dbReference type="InterPro" id="IPR006597">
    <property type="entry name" value="Sel1-like"/>
</dbReference>
<feature type="region of interest" description="Disordered" evidence="1">
    <location>
        <begin position="304"/>
        <end position="329"/>
    </location>
</feature>
<dbReference type="InterPro" id="IPR001940">
    <property type="entry name" value="Peptidase_S1C"/>
</dbReference>
<dbReference type="PRINTS" id="PR00834">
    <property type="entry name" value="PROTEASES2C"/>
</dbReference>
<gene>
    <name evidence="4" type="ORF">DF3PA_40116</name>
</gene>
<dbReference type="Gene3D" id="1.10.101.10">
    <property type="entry name" value="PGBD-like superfamily/PGBD"/>
    <property type="match status" value="1"/>
</dbReference>
<dbReference type="SMART" id="SM00671">
    <property type="entry name" value="SEL1"/>
    <property type="match status" value="6"/>
</dbReference>
<dbReference type="Pfam" id="PF13365">
    <property type="entry name" value="Trypsin_2"/>
    <property type="match status" value="1"/>
</dbReference>
<keyword evidence="2" id="KW-0732">Signal</keyword>
<accession>A0A564WFI1</accession>
<dbReference type="PANTHER" id="PTHR11102">
    <property type="entry name" value="SEL-1-LIKE PROTEIN"/>
    <property type="match status" value="1"/>
</dbReference>
<dbReference type="Pfam" id="PF01471">
    <property type="entry name" value="PG_binding_1"/>
    <property type="match status" value="1"/>
</dbReference>
<dbReference type="SUPFAM" id="SSF81901">
    <property type="entry name" value="HCP-like"/>
    <property type="match status" value="1"/>
</dbReference>
<feature type="signal peptide" evidence="2">
    <location>
        <begin position="1"/>
        <end position="28"/>
    </location>
</feature>
<feature type="compositionally biased region" description="Pro residues" evidence="1">
    <location>
        <begin position="318"/>
        <end position="327"/>
    </location>
</feature>
<dbReference type="InterPro" id="IPR050767">
    <property type="entry name" value="Sel1_AlgK"/>
</dbReference>
<dbReference type="EMBL" id="UXAT02000034">
    <property type="protein sequence ID" value="VUX47240.1"/>
    <property type="molecule type" value="Genomic_DNA"/>
</dbReference>
<dbReference type="InterPro" id="IPR036366">
    <property type="entry name" value="PGBDSf"/>
</dbReference>
<dbReference type="InterPro" id="IPR011990">
    <property type="entry name" value="TPR-like_helical_dom_sf"/>
</dbReference>
<feature type="chain" id="PRO_5024416930" description="Peptidoglycan binding-like domain-containing protein" evidence="2">
    <location>
        <begin position="29"/>
        <end position="610"/>
    </location>
</feature>
<name>A0A564WFI1_9PROT</name>
<organism evidence="4 5">
    <name type="scientific">Candidatus Defluviicoccus seviourii</name>
    <dbReference type="NCBI Taxonomy" id="2565273"/>
    <lineage>
        <taxon>Bacteria</taxon>
        <taxon>Pseudomonadati</taxon>
        <taxon>Pseudomonadota</taxon>
        <taxon>Alphaproteobacteria</taxon>
        <taxon>Rhodospirillales</taxon>
        <taxon>Rhodospirillaceae</taxon>
        <taxon>Defluviicoccus</taxon>
    </lineage>
</organism>